<dbReference type="Pfam" id="PF02397">
    <property type="entry name" value="Bac_transf"/>
    <property type="match status" value="1"/>
</dbReference>
<gene>
    <name evidence="4" type="ORF">HW450_05295</name>
</gene>
<dbReference type="Proteomes" id="UP000515570">
    <property type="component" value="Chromosome"/>
</dbReference>
<dbReference type="EMBL" id="CP059833">
    <property type="protein sequence ID" value="QMV86131.1"/>
    <property type="molecule type" value="Genomic_DNA"/>
</dbReference>
<dbReference type="PANTHER" id="PTHR30576">
    <property type="entry name" value="COLANIC BIOSYNTHESIS UDP-GLUCOSE LIPID CARRIER TRANSFERASE"/>
    <property type="match status" value="1"/>
</dbReference>
<evidence type="ECO:0000313" key="5">
    <source>
        <dbReference type="Proteomes" id="UP000515570"/>
    </source>
</evidence>
<keyword evidence="2" id="KW-0472">Membrane</keyword>
<keyword evidence="4" id="KW-0808">Transferase</keyword>
<accession>A0A7G5FHP0</accession>
<dbReference type="PANTHER" id="PTHR30576:SF0">
    <property type="entry name" value="UNDECAPRENYL-PHOSPHATE N-ACETYLGALACTOSAMINYL 1-PHOSPHATE TRANSFERASE-RELATED"/>
    <property type="match status" value="1"/>
</dbReference>
<evidence type="ECO:0000256" key="2">
    <source>
        <dbReference type="SAM" id="Phobius"/>
    </source>
</evidence>
<sequence length="238" mass="27187">MRTQPHELVLTPVIADSFPLQQTHVHPPRTESATYLVIKRVFDASFAFSAIIILSPLLAVIALLIKLQDGGPVLFTQLRVGHNQKPIRMYKFRTMRTDAEKMLPHLMEVTAGSEERAGNNVLFKLKDDPRVTKLGTFLRQYSLDELPQLFNVLQGNMSLIGPRPPLPREVENFDQRALHKFDVKPGITGLWQTMGRSNLPWEEAIALDLHYVEHRSIAMDTKIFFRTFKVVLSREGAY</sequence>
<evidence type="ECO:0000313" key="4">
    <source>
        <dbReference type="EMBL" id="QMV86131.1"/>
    </source>
</evidence>
<organism evidence="4 5">
    <name type="scientific">Corynebacterium hindlerae</name>
    <dbReference type="NCBI Taxonomy" id="699041"/>
    <lineage>
        <taxon>Bacteria</taxon>
        <taxon>Bacillati</taxon>
        <taxon>Actinomycetota</taxon>
        <taxon>Actinomycetes</taxon>
        <taxon>Mycobacteriales</taxon>
        <taxon>Corynebacteriaceae</taxon>
        <taxon>Corynebacterium</taxon>
    </lineage>
</organism>
<keyword evidence="2" id="KW-0812">Transmembrane</keyword>
<dbReference type="AlphaFoldDB" id="A0A7G5FHP0"/>
<feature type="transmembrane region" description="Helical" evidence="2">
    <location>
        <begin position="44"/>
        <end position="65"/>
    </location>
</feature>
<proteinExistence type="inferred from homology"/>
<feature type="domain" description="Bacterial sugar transferase" evidence="3">
    <location>
        <begin position="39"/>
        <end position="232"/>
    </location>
</feature>
<evidence type="ECO:0000256" key="1">
    <source>
        <dbReference type="ARBA" id="ARBA00006464"/>
    </source>
</evidence>
<dbReference type="InterPro" id="IPR003362">
    <property type="entry name" value="Bact_transf"/>
</dbReference>
<reference evidence="4 5" key="1">
    <citation type="submission" date="2020-07" db="EMBL/GenBank/DDBJ databases">
        <title>non toxigenic Corynebacterium sp. nov from a clinical source.</title>
        <authorList>
            <person name="Bernier A.-M."/>
            <person name="Bernard K."/>
        </authorList>
    </citation>
    <scope>NUCLEOTIDE SEQUENCE [LARGE SCALE GENOMIC DNA]</scope>
    <source>
        <strain evidence="5">NML 93-0612</strain>
    </source>
</reference>
<keyword evidence="2" id="KW-1133">Transmembrane helix</keyword>
<evidence type="ECO:0000259" key="3">
    <source>
        <dbReference type="Pfam" id="PF02397"/>
    </source>
</evidence>
<keyword evidence="5" id="KW-1185">Reference proteome</keyword>
<comment type="similarity">
    <text evidence="1">Belongs to the bacterial sugar transferase family.</text>
</comment>
<dbReference type="RefSeq" id="WP_182386944.1">
    <property type="nucleotide sequence ID" value="NZ_CP059833.1"/>
</dbReference>
<dbReference type="GO" id="GO:0016780">
    <property type="term" value="F:phosphotransferase activity, for other substituted phosphate groups"/>
    <property type="evidence" value="ECO:0007669"/>
    <property type="project" value="TreeGrafter"/>
</dbReference>
<name>A0A7G5FHP0_9CORY</name>
<protein>
    <submittedName>
        <fullName evidence="4">Sugar transferase</fullName>
    </submittedName>
</protein>